<organism evidence="2 3">
    <name type="scientific">Stachybotrys elegans</name>
    <dbReference type="NCBI Taxonomy" id="80388"/>
    <lineage>
        <taxon>Eukaryota</taxon>
        <taxon>Fungi</taxon>
        <taxon>Dikarya</taxon>
        <taxon>Ascomycota</taxon>
        <taxon>Pezizomycotina</taxon>
        <taxon>Sordariomycetes</taxon>
        <taxon>Hypocreomycetidae</taxon>
        <taxon>Hypocreales</taxon>
        <taxon>Stachybotryaceae</taxon>
        <taxon>Stachybotrys</taxon>
    </lineage>
</organism>
<proteinExistence type="predicted"/>
<keyword evidence="1" id="KW-0732">Signal</keyword>
<comment type="caution">
    <text evidence="2">The sequence shown here is derived from an EMBL/GenBank/DDBJ whole genome shotgun (WGS) entry which is preliminary data.</text>
</comment>
<evidence type="ECO:0000256" key="1">
    <source>
        <dbReference type="SAM" id="SignalP"/>
    </source>
</evidence>
<dbReference type="Proteomes" id="UP000813444">
    <property type="component" value="Unassembled WGS sequence"/>
</dbReference>
<evidence type="ECO:0000313" key="3">
    <source>
        <dbReference type="Proteomes" id="UP000813444"/>
    </source>
</evidence>
<feature type="chain" id="PRO_5035430679" evidence="1">
    <location>
        <begin position="18"/>
        <end position="82"/>
    </location>
</feature>
<keyword evidence="3" id="KW-1185">Reference proteome</keyword>
<feature type="signal peptide" evidence="1">
    <location>
        <begin position="1"/>
        <end position="17"/>
    </location>
</feature>
<sequence length="82" mass="9211">MKFTAFLVVAASAGVFAIDQAKRNEPVRDLRTLKYANSVPVAKVAKVAVERRDEFKPTKDNRNLEYENGVPLDMRKIAKESS</sequence>
<evidence type="ECO:0000313" key="2">
    <source>
        <dbReference type="EMBL" id="KAH7310726.1"/>
    </source>
</evidence>
<dbReference type="AlphaFoldDB" id="A0A8K0SKG4"/>
<name>A0A8K0SKG4_9HYPO</name>
<dbReference type="EMBL" id="JAGPNK010000012">
    <property type="protein sequence ID" value="KAH7310726.1"/>
    <property type="molecule type" value="Genomic_DNA"/>
</dbReference>
<reference evidence="2" key="1">
    <citation type="journal article" date="2021" name="Nat. Commun.">
        <title>Genetic determinants of endophytism in the Arabidopsis root mycobiome.</title>
        <authorList>
            <person name="Mesny F."/>
            <person name="Miyauchi S."/>
            <person name="Thiergart T."/>
            <person name="Pickel B."/>
            <person name="Atanasova L."/>
            <person name="Karlsson M."/>
            <person name="Huettel B."/>
            <person name="Barry K.W."/>
            <person name="Haridas S."/>
            <person name="Chen C."/>
            <person name="Bauer D."/>
            <person name="Andreopoulos W."/>
            <person name="Pangilinan J."/>
            <person name="LaButti K."/>
            <person name="Riley R."/>
            <person name="Lipzen A."/>
            <person name="Clum A."/>
            <person name="Drula E."/>
            <person name="Henrissat B."/>
            <person name="Kohler A."/>
            <person name="Grigoriev I.V."/>
            <person name="Martin F.M."/>
            <person name="Hacquard S."/>
        </authorList>
    </citation>
    <scope>NUCLEOTIDE SEQUENCE</scope>
    <source>
        <strain evidence="2">MPI-CAGE-CH-0235</strain>
    </source>
</reference>
<gene>
    <name evidence="2" type="ORF">B0I35DRAFT_439598</name>
</gene>
<accession>A0A8K0SKG4</accession>
<protein>
    <submittedName>
        <fullName evidence="2">Uncharacterized protein</fullName>
    </submittedName>
</protein>